<evidence type="ECO:0000256" key="9">
    <source>
        <dbReference type="ARBA" id="ARBA00023264"/>
    </source>
</evidence>
<dbReference type="CDD" id="cd08175">
    <property type="entry name" value="G1PDH"/>
    <property type="match status" value="1"/>
</dbReference>
<evidence type="ECO:0000256" key="7">
    <source>
        <dbReference type="ARBA" id="ARBA00023098"/>
    </source>
</evidence>
<sequence>MDIKEVSGKKCSCGRTHEIPIKDVIIEENALARTADLLKELTEENKIYLVLDQNTKKAAGSELKERLVQANFEVQEILLKEREADDHLVPEPVALFKIISAIEEDGYVLACGSGSINDLTAYAAHKMKLPYSIFATAPSMDGYASSVSSITVNGVKQTYNTTPPELIIADLKILKDAPWKLIQSGLGDLLGKVSSLLEWKLGVALFDEYFCQEAFNLVEEVLDDLINNSDKIIARKKSGIEILTKGLIYSGISMMMVGSSRPASGTEHHISHFFDMYAGISKEHVPTHGIKVGTASFISSDYYLRLLESDFSQFEITHNRKAREKEIKEAYLDKADGILELLDQRWEHDLISKEDLLSAEEEIKNNIQEFKDYLLSVETILDDFGFFEREDVRNLNRDWLKKAVNHCFEIRFRYTISTLLRQVGLLDKWGAAAIEKLEVKLAENNK</sequence>
<dbReference type="InterPro" id="IPR032837">
    <property type="entry name" value="G1PDH"/>
</dbReference>
<accession>A0A1N6Z905</accession>
<reference evidence="11" key="1">
    <citation type="submission" date="2017-01" db="EMBL/GenBank/DDBJ databases">
        <authorList>
            <person name="Varghese N."/>
            <person name="Submissions S."/>
        </authorList>
    </citation>
    <scope>NUCLEOTIDE SEQUENCE [LARGE SCALE GENOMIC DNA]</scope>
    <source>
        <strain evidence="11">ATCC 700103</strain>
    </source>
</reference>
<dbReference type="RefSeq" id="WP_076545516.1">
    <property type="nucleotide sequence ID" value="NZ_FTNC01000017.1"/>
</dbReference>
<evidence type="ECO:0000256" key="6">
    <source>
        <dbReference type="ARBA" id="ARBA00023027"/>
    </source>
</evidence>
<evidence type="ECO:0000313" key="10">
    <source>
        <dbReference type="EMBL" id="SIR23268.1"/>
    </source>
</evidence>
<evidence type="ECO:0000256" key="8">
    <source>
        <dbReference type="ARBA" id="ARBA00023209"/>
    </source>
</evidence>
<keyword evidence="8" id="KW-0594">Phospholipid biosynthesis</keyword>
<keyword evidence="4" id="KW-0521">NADP</keyword>
<keyword evidence="6" id="KW-0520">NAD</keyword>
<dbReference type="Pfam" id="PF13685">
    <property type="entry name" value="Fe-ADH_2"/>
    <property type="match status" value="1"/>
</dbReference>
<evidence type="ECO:0000313" key="11">
    <source>
        <dbReference type="Proteomes" id="UP000185669"/>
    </source>
</evidence>
<dbReference type="STRING" id="56779.SAMN05421834_1174"/>
<keyword evidence="11" id="KW-1185">Reference proteome</keyword>
<protein>
    <submittedName>
        <fullName evidence="10">Glycerol-1-phosphate dehydrogenase [NAD(P)+]</fullName>
    </submittedName>
</protein>
<organism evidence="10 11">
    <name type="scientific">Halanaerobium kushneri</name>
    <dbReference type="NCBI Taxonomy" id="56779"/>
    <lineage>
        <taxon>Bacteria</taxon>
        <taxon>Bacillati</taxon>
        <taxon>Bacillota</taxon>
        <taxon>Clostridia</taxon>
        <taxon>Halanaerobiales</taxon>
        <taxon>Halanaerobiaceae</taxon>
        <taxon>Halanaerobium</taxon>
    </lineage>
</organism>
<evidence type="ECO:0000256" key="2">
    <source>
        <dbReference type="ARBA" id="ARBA00022516"/>
    </source>
</evidence>
<dbReference type="PANTHER" id="PTHR43616:SF5">
    <property type="entry name" value="GLYCEROL DEHYDROGENASE 1"/>
    <property type="match status" value="1"/>
</dbReference>
<keyword evidence="5" id="KW-0560">Oxidoreductase</keyword>
<dbReference type="Proteomes" id="UP000185669">
    <property type="component" value="Unassembled WGS sequence"/>
</dbReference>
<name>A0A1N6Z905_9FIRM</name>
<dbReference type="GO" id="GO:0046872">
    <property type="term" value="F:metal ion binding"/>
    <property type="evidence" value="ECO:0007669"/>
    <property type="project" value="UniProtKB-KW"/>
</dbReference>
<dbReference type="Gene3D" id="1.20.1090.10">
    <property type="entry name" value="Dehydroquinate synthase-like - alpha domain"/>
    <property type="match status" value="1"/>
</dbReference>
<evidence type="ECO:0000256" key="3">
    <source>
        <dbReference type="ARBA" id="ARBA00022723"/>
    </source>
</evidence>
<keyword evidence="2" id="KW-0444">Lipid biosynthesis</keyword>
<evidence type="ECO:0000256" key="1">
    <source>
        <dbReference type="ARBA" id="ARBA00022490"/>
    </source>
</evidence>
<dbReference type="SUPFAM" id="SSF56796">
    <property type="entry name" value="Dehydroquinate synthase-like"/>
    <property type="match status" value="1"/>
</dbReference>
<evidence type="ECO:0000256" key="4">
    <source>
        <dbReference type="ARBA" id="ARBA00022857"/>
    </source>
</evidence>
<dbReference type="GO" id="GO:0008654">
    <property type="term" value="P:phospholipid biosynthetic process"/>
    <property type="evidence" value="ECO:0007669"/>
    <property type="project" value="UniProtKB-KW"/>
</dbReference>
<dbReference type="GO" id="GO:0005829">
    <property type="term" value="C:cytosol"/>
    <property type="evidence" value="ECO:0007669"/>
    <property type="project" value="TreeGrafter"/>
</dbReference>
<gene>
    <name evidence="10" type="ORF">SAMN05421834_1174</name>
</gene>
<keyword evidence="1" id="KW-0963">Cytoplasm</keyword>
<dbReference type="AlphaFoldDB" id="A0A1N6Z905"/>
<dbReference type="OrthoDB" id="9763580at2"/>
<dbReference type="PANTHER" id="PTHR43616">
    <property type="entry name" value="GLYCEROL DEHYDROGENASE"/>
    <property type="match status" value="1"/>
</dbReference>
<proteinExistence type="predicted"/>
<dbReference type="EMBL" id="FTNC01000017">
    <property type="protein sequence ID" value="SIR23268.1"/>
    <property type="molecule type" value="Genomic_DNA"/>
</dbReference>
<dbReference type="InterPro" id="IPR016205">
    <property type="entry name" value="Glycerol_DH"/>
</dbReference>
<evidence type="ECO:0000256" key="5">
    <source>
        <dbReference type="ARBA" id="ARBA00023002"/>
    </source>
</evidence>
<keyword evidence="3" id="KW-0479">Metal-binding</keyword>
<dbReference type="GO" id="GO:0016614">
    <property type="term" value="F:oxidoreductase activity, acting on CH-OH group of donors"/>
    <property type="evidence" value="ECO:0007669"/>
    <property type="project" value="InterPro"/>
</dbReference>
<keyword evidence="7" id="KW-0443">Lipid metabolism</keyword>
<keyword evidence="9" id="KW-1208">Phospholipid metabolism</keyword>
<dbReference type="Gene3D" id="3.40.50.1970">
    <property type="match status" value="1"/>
</dbReference>